<dbReference type="InterPro" id="IPR019127">
    <property type="entry name" value="Exosortase"/>
</dbReference>
<sequence length="328" mass="36150">MHGETLDSAANRGPVKPGGIPKGALIVCLLCAAVVAGFYFLVPASGWKDLSTAGWWKSSWNKENDYQHGFLVPVIMVGLIISQWKKLREVAGPGHWSGLLVVLLGCLFYLAGQRTGQPRLTVGGLPMILWGASLFMWGWRTAWLLFFPFFVLWLAIPVPEFQQATTRLQILSTKLAQWGSGLFGVETVVRGTLIHSVSDKWEPLSIDKGCGGIRSLMALIMISSVWAYLAPISLWKKAILCLAAFPLAILGNMLRLTSIFVISEYGNHAFAAGTWHDWSGLLLFYPISLVMLLGVHSVLEGGLPWRRPRKKLAVRKVVREGGEALEAR</sequence>
<keyword evidence="5" id="KW-0378">Hydrolase</keyword>
<dbReference type="Pfam" id="PF09721">
    <property type="entry name" value="Exosortase_EpsH"/>
    <property type="match status" value="1"/>
</dbReference>
<dbReference type="Proteomes" id="UP001371305">
    <property type="component" value="Unassembled WGS sequence"/>
</dbReference>
<evidence type="ECO:0000313" key="9">
    <source>
        <dbReference type="EMBL" id="MEK7950857.1"/>
    </source>
</evidence>
<keyword evidence="4 8" id="KW-0812">Transmembrane</keyword>
<keyword evidence="3" id="KW-0645">Protease</keyword>
<name>A0ABU9AVR9_9BACT</name>
<dbReference type="RefSeq" id="WP_341404458.1">
    <property type="nucleotide sequence ID" value="NZ_JBBUKT010000003.1"/>
</dbReference>
<organism evidence="9 10">
    <name type="scientific">Luteolibacter soli</name>
    <dbReference type="NCBI Taxonomy" id="3135280"/>
    <lineage>
        <taxon>Bacteria</taxon>
        <taxon>Pseudomonadati</taxon>
        <taxon>Verrucomicrobiota</taxon>
        <taxon>Verrucomicrobiia</taxon>
        <taxon>Verrucomicrobiales</taxon>
        <taxon>Verrucomicrobiaceae</taxon>
        <taxon>Luteolibacter</taxon>
    </lineage>
</organism>
<feature type="transmembrane region" description="Helical" evidence="8">
    <location>
        <begin position="96"/>
        <end position="112"/>
    </location>
</feature>
<protein>
    <submittedName>
        <fullName evidence="9">Exosortase/archaeosortase family protein</fullName>
    </submittedName>
</protein>
<dbReference type="NCBIfam" id="TIGR04178">
    <property type="entry name" value="exo_archaeo"/>
    <property type="match status" value="1"/>
</dbReference>
<keyword evidence="6 8" id="KW-1133">Transmembrane helix</keyword>
<gene>
    <name evidence="9" type="ORF">WKV53_10135</name>
</gene>
<feature type="transmembrane region" description="Helical" evidence="8">
    <location>
        <begin position="66"/>
        <end position="84"/>
    </location>
</feature>
<evidence type="ECO:0000256" key="6">
    <source>
        <dbReference type="ARBA" id="ARBA00022989"/>
    </source>
</evidence>
<dbReference type="NCBIfam" id="TIGR02602">
    <property type="entry name" value="8TM_EpsH"/>
    <property type="match status" value="1"/>
</dbReference>
<dbReference type="InterPro" id="IPR013426">
    <property type="entry name" value="EpsH-like"/>
</dbReference>
<evidence type="ECO:0000256" key="1">
    <source>
        <dbReference type="ARBA" id="ARBA00004651"/>
    </source>
</evidence>
<feature type="transmembrane region" description="Helical" evidence="8">
    <location>
        <begin position="213"/>
        <end position="231"/>
    </location>
</feature>
<feature type="transmembrane region" description="Helical" evidence="8">
    <location>
        <begin position="282"/>
        <end position="303"/>
    </location>
</feature>
<comment type="caution">
    <text evidence="9">The sequence shown here is derived from an EMBL/GenBank/DDBJ whole genome shotgun (WGS) entry which is preliminary data.</text>
</comment>
<keyword evidence="7 8" id="KW-0472">Membrane</keyword>
<accession>A0ABU9AVR9</accession>
<keyword evidence="2" id="KW-1003">Cell membrane</keyword>
<comment type="subcellular location">
    <subcellularLocation>
        <location evidence="1">Cell membrane</location>
        <topology evidence="1">Multi-pass membrane protein</topology>
    </subcellularLocation>
</comment>
<dbReference type="InterPro" id="IPR026392">
    <property type="entry name" value="Exo/Archaeosortase_dom"/>
</dbReference>
<evidence type="ECO:0000256" key="4">
    <source>
        <dbReference type="ARBA" id="ARBA00022692"/>
    </source>
</evidence>
<reference evidence="9 10" key="1">
    <citation type="submission" date="2024-04" db="EMBL/GenBank/DDBJ databases">
        <title>Luteolibacter sp. isolated from soil.</title>
        <authorList>
            <person name="An J."/>
        </authorList>
    </citation>
    <scope>NUCLEOTIDE SEQUENCE [LARGE SCALE GENOMIC DNA]</scope>
    <source>
        <strain evidence="9 10">Y139</strain>
    </source>
</reference>
<feature type="transmembrane region" description="Helical" evidence="8">
    <location>
        <begin position="24"/>
        <end position="46"/>
    </location>
</feature>
<feature type="transmembrane region" description="Helical" evidence="8">
    <location>
        <begin position="132"/>
        <end position="155"/>
    </location>
</feature>
<evidence type="ECO:0000256" key="7">
    <source>
        <dbReference type="ARBA" id="ARBA00023136"/>
    </source>
</evidence>
<keyword evidence="10" id="KW-1185">Reference proteome</keyword>
<evidence type="ECO:0000256" key="3">
    <source>
        <dbReference type="ARBA" id="ARBA00022670"/>
    </source>
</evidence>
<evidence type="ECO:0000256" key="2">
    <source>
        <dbReference type="ARBA" id="ARBA00022475"/>
    </source>
</evidence>
<evidence type="ECO:0000256" key="8">
    <source>
        <dbReference type="SAM" id="Phobius"/>
    </source>
</evidence>
<dbReference type="EMBL" id="JBBUKT010000003">
    <property type="protein sequence ID" value="MEK7950857.1"/>
    <property type="molecule type" value="Genomic_DNA"/>
</dbReference>
<feature type="transmembrane region" description="Helical" evidence="8">
    <location>
        <begin position="238"/>
        <end position="262"/>
    </location>
</feature>
<evidence type="ECO:0000256" key="5">
    <source>
        <dbReference type="ARBA" id="ARBA00022801"/>
    </source>
</evidence>
<proteinExistence type="predicted"/>
<evidence type="ECO:0000313" key="10">
    <source>
        <dbReference type="Proteomes" id="UP001371305"/>
    </source>
</evidence>